<name>A0ACC3BTA7_PYRYE</name>
<evidence type="ECO:0000313" key="1">
    <source>
        <dbReference type="EMBL" id="KAK1860742.1"/>
    </source>
</evidence>
<organism evidence="1 2">
    <name type="scientific">Pyropia yezoensis</name>
    <name type="common">Susabi-nori</name>
    <name type="synonym">Porphyra yezoensis</name>
    <dbReference type="NCBI Taxonomy" id="2788"/>
    <lineage>
        <taxon>Eukaryota</taxon>
        <taxon>Rhodophyta</taxon>
        <taxon>Bangiophyceae</taxon>
        <taxon>Bangiales</taxon>
        <taxon>Bangiaceae</taxon>
        <taxon>Pyropia</taxon>
    </lineage>
</organism>
<proteinExistence type="predicted"/>
<sequence length="225" mass="24323">MKCILGDGQVLSVLQADLVSMLRPSVNVPLVNTSLDFSCAIRGIKPRRVVRNRLRADPSGAAALTQKEDSAWDNFDALRVPKLSDVLREMALFMMAQALVPVLATMVQLNLLLEGSPLRVLTTFKARGHQPAKAVSKKVTEKAPVRVGPNILPTETAKSLATTDELWTQVSCATSTKSTSQFKNSAARAESDPTSRLASKRAVLDPSNPRSPLPPWAVSVTNKVI</sequence>
<evidence type="ECO:0000313" key="2">
    <source>
        <dbReference type="Proteomes" id="UP000798662"/>
    </source>
</evidence>
<protein>
    <submittedName>
        <fullName evidence="1">Uncharacterized protein</fullName>
    </submittedName>
</protein>
<keyword evidence="2" id="KW-1185">Reference proteome</keyword>
<reference evidence="1" key="1">
    <citation type="submission" date="2019-11" db="EMBL/GenBank/DDBJ databases">
        <title>Nori genome reveals adaptations in red seaweeds to the harsh intertidal environment.</title>
        <authorList>
            <person name="Wang D."/>
            <person name="Mao Y."/>
        </authorList>
    </citation>
    <scope>NUCLEOTIDE SEQUENCE</scope>
    <source>
        <tissue evidence="1">Gametophyte</tissue>
    </source>
</reference>
<gene>
    <name evidence="1" type="ORF">I4F81_003330</name>
</gene>
<accession>A0ACC3BTA7</accession>
<dbReference type="Proteomes" id="UP000798662">
    <property type="component" value="Chromosome 1"/>
</dbReference>
<dbReference type="EMBL" id="CM020618">
    <property type="protein sequence ID" value="KAK1860742.1"/>
    <property type="molecule type" value="Genomic_DNA"/>
</dbReference>
<comment type="caution">
    <text evidence="1">The sequence shown here is derived from an EMBL/GenBank/DDBJ whole genome shotgun (WGS) entry which is preliminary data.</text>
</comment>